<evidence type="ECO:0000256" key="4">
    <source>
        <dbReference type="ARBA" id="ARBA00047942"/>
    </source>
</evidence>
<dbReference type="PRINTS" id="PR00507">
    <property type="entry name" value="N12N6MTFRASE"/>
</dbReference>
<dbReference type="InterPro" id="IPR050953">
    <property type="entry name" value="N4_N6_ade-DNA_methylase"/>
</dbReference>
<gene>
    <name evidence="9" type="ORF">ABIE08_004402</name>
</gene>
<proteinExistence type="predicted"/>
<dbReference type="Pfam" id="PF20473">
    <property type="entry name" value="MmeI_Mtase"/>
    <property type="match status" value="1"/>
</dbReference>
<evidence type="ECO:0000259" key="5">
    <source>
        <dbReference type="Pfam" id="PF20464"/>
    </source>
</evidence>
<dbReference type="Pfam" id="PF20465">
    <property type="entry name" value="MmeI_hel"/>
    <property type="match status" value="1"/>
</dbReference>
<keyword evidence="10" id="KW-1185">Reference proteome</keyword>
<evidence type="ECO:0000256" key="2">
    <source>
        <dbReference type="ARBA" id="ARBA00022603"/>
    </source>
</evidence>
<dbReference type="Gene3D" id="3.40.50.150">
    <property type="entry name" value="Vaccinia Virus protein VP39"/>
    <property type="match status" value="1"/>
</dbReference>
<dbReference type="InterPro" id="IPR029063">
    <property type="entry name" value="SAM-dependent_MTases_sf"/>
</dbReference>
<dbReference type="PANTHER" id="PTHR33841:SF1">
    <property type="entry name" value="DNA METHYLTRANSFERASE A"/>
    <property type="match status" value="1"/>
</dbReference>
<feature type="domain" description="MmeI-like target recognition" evidence="7">
    <location>
        <begin position="801"/>
        <end position="862"/>
    </location>
</feature>
<protein>
    <recommendedName>
        <fullName evidence="1">site-specific DNA-methyltransferase (adenine-specific)</fullName>
        <ecNumber evidence="1">2.1.1.72</ecNumber>
    </recommendedName>
</protein>
<evidence type="ECO:0000313" key="10">
    <source>
        <dbReference type="Proteomes" id="UP001549321"/>
    </source>
</evidence>
<evidence type="ECO:0000313" key="9">
    <source>
        <dbReference type="EMBL" id="MET4636444.1"/>
    </source>
</evidence>
<dbReference type="InterPro" id="IPR046819">
    <property type="entry name" value="MmeI_hel"/>
</dbReference>
<dbReference type="EC" id="2.1.1.72" evidence="1"/>
<comment type="caution">
    <text evidence="9">The sequence shown here is derived from an EMBL/GenBank/DDBJ whole genome shotgun (WGS) entry which is preliminary data.</text>
</comment>
<feature type="domain" description="MmeI-like helicase spacer" evidence="6">
    <location>
        <begin position="187"/>
        <end position="258"/>
    </location>
</feature>
<reference evidence="9 10" key="1">
    <citation type="submission" date="2024-06" db="EMBL/GenBank/DDBJ databases">
        <title>Sorghum-associated microbial communities from plants grown in Nebraska, USA.</title>
        <authorList>
            <person name="Schachtman D."/>
        </authorList>
    </citation>
    <scope>NUCLEOTIDE SEQUENCE [LARGE SCALE GENOMIC DNA]</scope>
    <source>
        <strain evidence="9 10">3207</strain>
    </source>
</reference>
<name>A0ABV2R580_9HYPH</name>
<dbReference type="InterPro" id="IPR046817">
    <property type="entry name" value="MmeI_N"/>
</dbReference>
<evidence type="ECO:0000259" key="6">
    <source>
        <dbReference type="Pfam" id="PF20465"/>
    </source>
</evidence>
<evidence type="ECO:0000256" key="1">
    <source>
        <dbReference type="ARBA" id="ARBA00011900"/>
    </source>
</evidence>
<accession>A0ABV2R580</accession>
<feature type="domain" description="MmeI-like N-terminal" evidence="5">
    <location>
        <begin position="19"/>
        <end position="176"/>
    </location>
</feature>
<evidence type="ECO:0000259" key="8">
    <source>
        <dbReference type="Pfam" id="PF20473"/>
    </source>
</evidence>
<dbReference type="PANTHER" id="PTHR33841">
    <property type="entry name" value="DNA METHYLTRANSFERASE YEEA-RELATED"/>
    <property type="match status" value="1"/>
</dbReference>
<sequence>MSKIVEDLHQFQLYVRSLQGDEKGEAQVFCDRLFKAFGHAGYKEAGATLEFRVKKRGRGTSFADLMWKPRALIEMKKRGEKLNLHYRQAFEYWLNAVPNRPRYAVLCNFDEFWIYDFDRQLDEPVDKVSVHDIDHRYTALNFLLPQEKPPIFNNDREKVSRQAANQTADLFQSLIKRPGKPIDREVAQRFVLQLVVTMFAEDIDLIPSGTVTQIVRDCQEKGWSSYDLFKQLFAQMDSKKPASAGRFVGVPYFNGGLFATVEPVELTKYELELLGGDGTPDNTGIAGKNWSQVNPAIFGTIFQSSMDSEERHQHGRHFTSEADIQRIVGPTIVKPWEERIDTAKTLKHLVNLRRELSEFKVLDPSCGSGNFLYVAYREMARLDARIMIRLSEISQKEFLERAKRLCAISPRQFYGIDNDHFGVELTKVVLLLAKKLSFDEAVETLNAETNGFKGNLELAFSEDEVLPLDNLDTNIIEGDALFVDWPDTHAIIGNPPYQSKNKLQEELGPKYLNKVRERHPEVDGRADYCVYWIRLAHDHLGEGQRAGLVGTNTIKQNYSRESGLDHVLATGGTITEAVSSMIWPGAANLSVSIVNWVKGDAPGKRRLYIQEGNKLDAGWRHEDLDRIPSSLSFRIDVTKAKTIQANAKKGTNFQGQTHGHKGFLLKPAEARLLFNKDPKYQEVVKPFIVGDDMLGKKDAKPTRYVIDFSGKDLLEAQGYPDVFHRIQATVLPQRQKAAANELKKNQEALATNPKAKVNWHHRNFLNYWWRMSYVREDMVAAVSPLKRYIGCSRTTLRPVFEFISSEISPNDAIQVFPFDDDYSFGIMQSTPHWSWFINRCSTLTERFRYTSNTVWDSFPWPQAPTLVSVKEVAEAGRNLRKVRRELMTKHNLSFRELYRGLELPGEHPLKIATENLDVAVRKAYGMRKTADDLTFLFDLNQVIAAKEAASEPILGPGLPSYINDRDHFVSNDAILP</sequence>
<dbReference type="InterPro" id="IPR046816">
    <property type="entry name" value="MmeI_Mtase"/>
</dbReference>
<keyword evidence="2" id="KW-0489">Methyltransferase</keyword>
<dbReference type="Proteomes" id="UP001549321">
    <property type="component" value="Unassembled WGS sequence"/>
</dbReference>
<dbReference type="InterPro" id="IPR046820">
    <property type="entry name" value="MmeI_TRD"/>
</dbReference>
<dbReference type="SUPFAM" id="SSF53335">
    <property type="entry name" value="S-adenosyl-L-methionine-dependent methyltransferases"/>
    <property type="match status" value="1"/>
</dbReference>
<evidence type="ECO:0000259" key="7">
    <source>
        <dbReference type="Pfam" id="PF20466"/>
    </source>
</evidence>
<dbReference type="Pfam" id="PF20466">
    <property type="entry name" value="MmeI_TRD"/>
    <property type="match status" value="1"/>
</dbReference>
<comment type="catalytic activity">
    <reaction evidence="4">
        <text>a 2'-deoxyadenosine in DNA + S-adenosyl-L-methionine = an N(6)-methyl-2'-deoxyadenosine in DNA + S-adenosyl-L-homocysteine + H(+)</text>
        <dbReference type="Rhea" id="RHEA:15197"/>
        <dbReference type="Rhea" id="RHEA-COMP:12418"/>
        <dbReference type="Rhea" id="RHEA-COMP:12419"/>
        <dbReference type="ChEBI" id="CHEBI:15378"/>
        <dbReference type="ChEBI" id="CHEBI:57856"/>
        <dbReference type="ChEBI" id="CHEBI:59789"/>
        <dbReference type="ChEBI" id="CHEBI:90615"/>
        <dbReference type="ChEBI" id="CHEBI:90616"/>
        <dbReference type="EC" id="2.1.1.72"/>
    </reaction>
</comment>
<evidence type="ECO:0000256" key="3">
    <source>
        <dbReference type="ARBA" id="ARBA00022679"/>
    </source>
</evidence>
<dbReference type="EMBL" id="JBEPSM010000004">
    <property type="protein sequence ID" value="MET4636444.1"/>
    <property type="molecule type" value="Genomic_DNA"/>
</dbReference>
<feature type="domain" description="MmeI-like DNA-methyltransferase" evidence="8">
    <location>
        <begin position="344"/>
        <end position="591"/>
    </location>
</feature>
<dbReference type="RefSeq" id="WP_354554044.1">
    <property type="nucleotide sequence ID" value="NZ_JBEPSM010000004.1"/>
</dbReference>
<dbReference type="Pfam" id="PF20464">
    <property type="entry name" value="MmeI_N"/>
    <property type="match status" value="1"/>
</dbReference>
<keyword evidence="3" id="KW-0808">Transferase</keyword>
<organism evidence="9 10">
    <name type="scientific">Kaistia defluvii</name>
    <dbReference type="NCBI Taxonomy" id="410841"/>
    <lineage>
        <taxon>Bacteria</taxon>
        <taxon>Pseudomonadati</taxon>
        <taxon>Pseudomonadota</taxon>
        <taxon>Alphaproteobacteria</taxon>
        <taxon>Hyphomicrobiales</taxon>
        <taxon>Kaistiaceae</taxon>
        <taxon>Kaistia</taxon>
    </lineage>
</organism>